<dbReference type="Proteomes" id="UP000053144">
    <property type="component" value="Chromosome 3"/>
</dbReference>
<proteinExistence type="predicted"/>
<reference evidence="2" key="1">
    <citation type="journal article" date="2015" name="Proc. Natl. Acad. Sci. U.S.A.">
        <title>Genome sequencing of adzuki bean (Vigna angularis) provides insight into high starch and low fat accumulation and domestication.</title>
        <authorList>
            <person name="Yang K."/>
            <person name="Tian Z."/>
            <person name="Chen C."/>
            <person name="Luo L."/>
            <person name="Zhao B."/>
            <person name="Wang Z."/>
            <person name="Yu L."/>
            <person name="Li Y."/>
            <person name="Sun Y."/>
            <person name="Li W."/>
            <person name="Chen Y."/>
            <person name="Li Y."/>
            <person name="Zhang Y."/>
            <person name="Ai D."/>
            <person name="Zhao J."/>
            <person name="Shang C."/>
            <person name="Ma Y."/>
            <person name="Wu B."/>
            <person name="Wang M."/>
            <person name="Gao L."/>
            <person name="Sun D."/>
            <person name="Zhang P."/>
            <person name="Guo F."/>
            <person name="Wang W."/>
            <person name="Li Y."/>
            <person name="Wang J."/>
            <person name="Varshney R.K."/>
            <person name="Wang J."/>
            <person name="Ling H.Q."/>
            <person name="Wan P."/>
        </authorList>
    </citation>
    <scope>NUCLEOTIDE SEQUENCE</scope>
    <source>
        <strain evidence="2">cv. Jingnong 6</strain>
    </source>
</reference>
<sequence length="214" mass="23805">MKGLIQGLQGSLQENARTSNFVKKNWTFVPTVLDQGRPNVRPNCRAFGSERTSAFVRLTYPVVHPDVPTNLGWQLMRVPVTTSPGCTNTEATQSSYSPDKGDERLEELLEEENLVDVEVKTEHRARSSLNVVTVLKDVGLMWVAARFWKREGQLPNSRWCNCKWWGSILSVASKWVVGLPTLECFSHQGRHHHLLHGGEETLGAALEGDGSAAA</sequence>
<dbReference type="Gramene" id="KOM39016">
    <property type="protein sequence ID" value="KOM39016"/>
    <property type="gene ID" value="LR48_Vigan03g239800"/>
</dbReference>
<dbReference type="EMBL" id="CM003373">
    <property type="protein sequence ID" value="KOM39016.1"/>
    <property type="molecule type" value="Genomic_DNA"/>
</dbReference>
<protein>
    <submittedName>
        <fullName evidence="1">Uncharacterized protein</fullName>
    </submittedName>
</protein>
<evidence type="ECO:0000313" key="2">
    <source>
        <dbReference type="Proteomes" id="UP000053144"/>
    </source>
</evidence>
<dbReference type="AlphaFoldDB" id="A0A0L9U8F1"/>
<accession>A0A0L9U8F1</accession>
<gene>
    <name evidence="1" type="ORF">LR48_Vigan03g239800</name>
</gene>
<organism evidence="1 2">
    <name type="scientific">Phaseolus angularis</name>
    <name type="common">Azuki bean</name>
    <name type="synonym">Vigna angularis</name>
    <dbReference type="NCBI Taxonomy" id="3914"/>
    <lineage>
        <taxon>Eukaryota</taxon>
        <taxon>Viridiplantae</taxon>
        <taxon>Streptophyta</taxon>
        <taxon>Embryophyta</taxon>
        <taxon>Tracheophyta</taxon>
        <taxon>Spermatophyta</taxon>
        <taxon>Magnoliopsida</taxon>
        <taxon>eudicotyledons</taxon>
        <taxon>Gunneridae</taxon>
        <taxon>Pentapetalae</taxon>
        <taxon>rosids</taxon>
        <taxon>fabids</taxon>
        <taxon>Fabales</taxon>
        <taxon>Fabaceae</taxon>
        <taxon>Papilionoideae</taxon>
        <taxon>50 kb inversion clade</taxon>
        <taxon>NPAAA clade</taxon>
        <taxon>indigoferoid/millettioid clade</taxon>
        <taxon>Phaseoleae</taxon>
        <taxon>Vigna</taxon>
    </lineage>
</organism>
<evidence type="ECO:0000313" key="1">
    <source>
        <dbReference type="EMBL" id="KOM39016.1"/>
    </source>
</evidence>
<name>A0A0L9U8F1_PHAAN</name>